<feature type="transmembrane region" description="Helical" evidence="7">
    <location>
        <begin position="444"/>
        <end position="467"/>
    </location>
</feature>
<sequence>MATVLTTVPHNNDASSIESGGSADKKGHSPNTSIAEVASLGLAPLDTGRGPFWRRSKRDLDSIATQPSVFDDPKSLEVYRPPPQYENAHRFDPSARWTWREELKIVRKIDYRIMLWTFLMFFSLDLDRSNISQANTDNFLNDLHLNTNDFNLGNTLFKLCFLSAELPSQLISKRVGPDVWIPSQMVLWSFVSLAQFWLKGRASFLATRCLLGFMQGGFIPDVILYLSYFYTRTELPIRLAWFWVSNYMSHIIGAFLATGILRMRGINGHAGWRYLFLIEGGFTLLIGLLSFVLMPPGPTQTKAWYRPKGWFTEREEVIMVNRVLRDDPSKSDMHNREGLSIKKIWDVIRDWRIWPLYILGMMHMIPVNPPQTYLTLSLRHLGYNTTEANLLSIPSTVLGMITLLIFCYLSEIIDSRVGATVILQIWVLPLLAALYTFNEKTSNWVYFAVVSLIAGFPYVHPVQVAWASTNSYSVGTRTVSASIYNMFVQTGGIIGSNIYRDDDKPLYKRGNRILIAITVVNLFLYLFTFLFYRSLNAWRDRKWNSWTQKERQEYLDTTKDEGNQKLNFRFVY</sequence>
<comment type="subcellular location">
    <subcellularLocation>
        <location evidence="1">Membrane</location>
        <topology evidence="1">Multi-pass membrane protein</topology>
    </subcellularLocation>
</comment>
<feature type="transmembrane region" description="Helical" evidence="7">
    <location>
        <begin position="479"/>
        <end position="499"/>
    </location>
</feature>
<evidence type="ECO:0000256" key="1">
    <source>
        <dbReference type="ARBA" id="ARBA00004141"/>
    </source>
</evidence>
<dbReference type="GO" id="GO:0022857">
    <property type="term" value="F:transmembrane transporter activity"/>
    <property type="evidence" value="ECO:0007669"/>
    <property type="project" value="InterPro"/>
</dbReference>
<feature type="transmembrane region" description="Helical" evidence="7">
    <location>
        <begin position="511"/>
        <end position="532"/>
    </location>
</feature>
<feature type="transmembrane region" description="Helical" evidence="7">
    <location>
        <begin position="421"/>
        <end position="438"/>
    </location>
</feature>
<feature type="transmembrane region" description="Helical" evidence="7">
    <location>
        <begin position="274"/>
        <end position="294"/>
    </location>
</feature>
<dbReference type="InterPro" id="IPR020846">
    <property type="entry name" value="MFS_dom"/>
</dbReference>
<keyword evidence="4 7" id="KW-1133">Transmembrane helix</keyword>
<dbReference type="InterPro" id="IPR036259">
    <property type="entry name" value="MFS_trans_sf"/>
</dbReference>
<evidence type="ECO:0000313" key="9">
    <source>
        <dbReference type="EMBL" id="KAJ3476318.1"/>
    </source>
</evidence>
<keyword evidence="3 7" id="KW-0812">Transmembrane</keyword>
<dbReference type="SUPFAM" id="SSF103473">
    <property type="entry name" value="MFS general substrate transporter"/>
    <property type="match status" value="1"/>
</dbReference>
<dbReference type="AlphaFoldDB" id="A0AAD5US80"/>
<evidence type="ECO:0000256" key="7">
    <source>
        <dbReference type="SAM" id="Phobius"/>
    </source>
</evidence>
<evidence type="ECO:0000256" key="6">
    <source>
        <dbReference type="SAM" id="MobiDB-lite"/>
    </source>
</evidence>
<proteinExistence type="predicted"/>
<feature type="domain" description="Major facilitator superfamily (MFS) profile" evidence="8">
    <location>
        <begin position="113"/>
        <end position="536"/>
    </location>
</feature>
<organism evidence="9 10">
    <name type="scientific">Meripilus lineatus</name>
    <dbReference type="NCBI Taxonomy" id="2056292"/>
    <lineage>
        <taxon>Eukaryota</taxon>
        <taxon>Fungi</taxon>
        <taxon>Dikarya</taxon>
        <taxon>Basidiomycota</taxon>
        <taxon>Agaricomycotina</taxon>
        <taxon>Agaricomycetes</taxon>
        <taxon>Polyporales</taxon>
        <taxon>Meripilaceae</taxon>
        <taxon>Meripilus</taxon>
    </lineage>
</organism>
<feature type="transmembrane region" description="Helical" evidence="7">
    <location>
        <begin position="240"/>
        <end position="262"/>
    </location>
</feature>
<dbReference type="Pfam" id="PF07690">
    <property type="entry name" value="MFS_1"/>
    <property type="match status" value="1"/>
</dbReference>
<evidence type="ECO:0000256" key="4">
    <source>
        <dbReference type="ARBA" id="ARBA00022989"/>
    </source>
</evidence>
<dbReference type="EMBL" id="JANAWD010000723">
    <property type="protein sequence ID" value="KAJ3476318.1"/>
    <property type="molecule type" value="Genomic_DNA"/>
</dbReference>
<evidence type="ECO:0000259" key="8">
    <source>
        <dbReference type="PROSITE" id="PS50850"/>
    </source>
</evidence>
<feature type="transmembrane region" description="Helical" evidence="7">
    <location>
        <begin position="210"/>
        <end position="228"/>
    </location>
</feature>
<keyword evidence="5 7" id="KW-0472">Membrane</keyword>
<keyword evidence="2" id="KW-0813">Transport</keyword>
<dbReference type="InterPro" id="IPR011701">
    <property type="entry name" value="MFS"/>
</dbReference>
<reference evidence="9" key="1">
    <citation type="submission" date="2022-07" db="EMBL/GenBank/DDBJ databases">
        <title>Genome Sequence of Physisporinus lineatus.</title>
        <authorList>
            <person name="Buettner E."/>
        </authorList>
    </citation>
    <scope>NUCLEOTIDE SEQUENCE</scope>
    <source>
        <strain evidence="9">VT162</strain>
    </source>
</reference>
<keyword evidence="10" id="KW-1185">Reference proteome</keyword>
<evidence type="ECO:0000256" key="2">
    <source>
        <dbReference type="ARBA" id="ARBA00022448"/>
    </source>
</evidence>
<dbReference type="Gene3D" id="1.20.1250.20">
    <property type="entry name" value="MFS general substrate transporter like domains"/>
    <property type="match status" value="2"/>
</dbReference>
<gene>
    <name evidence="9" type="ORF">NLI96_g11241</name>
</gene>
<dbReference type="PROSITE" id="PS50850">
    <property type="entry name" value="MFS"/>
    <property type="match status" value="1"/>
</dbReference>
<protein>
    <recommendedName>
        <fullName evidence="8">Major facilitator superfamily (MFS) profile domain-containing protein</fullName>
    </recommendedName>
</protein>
<dbReference type="FunFam" id="1.20.1250.20:FF:000106">
    <property type="entry name" value="MFS transporter, putative"/>
    <property type="match status" value="1"/>
</dbReference>
<dbReference type="PANTHER" id="PTHR43791">
    <property type="entry name" value="PERMEASE-RELATED"/>
    <property type="match status" value="1"/>
</dbReference>
<dbReference type="GO" id="GO:0016020">
    <property type="term" value="C:membrane"/>
    <property type="evidence" value="ECO:0007669"/>
    <property type="project" value="UniProtKB-SubCell"/>
</dbReference>
<name>A0AAD5US80_9APHY</name>
<feature type="transmembrane region" description="Helical" evidence="7">
    <location>
        <begin position="388"/>
        <end position="409"/>
    </location>
</feature>
<evidence type="ECO:0000313" key="10">
    <source>
        <dbReference type="Proteomes" id="UP001212997"/>
    </source>
</evidence>
<feature type="region of interest" description="Disordered" evidence="6">
    <location>
        <begin position="1"/>
        <end position="31"/>
    </location>
</feature>
<accession>A0AAD5US80</accession>
<dbReference type="Proteomes" id="UP001212997">
    <property type="component" value="Unassembled WGS sequence"/>
</dbReference>
<comment type="caution">
    <text evidence="9">The sequence shown here is derived from an EMBL/GenBank/DDBJ whole genome shotgun (WGS) entry which is preliminary data.</text>
</comment>
<dbReference type="PANTHER" id="PTHR43791:SF65">
    <property type="entry name" value="MAJOR FACILITATOR SUPERFAMILY (MFS) PROFILE DOMAIN-CONTAINING PROTEIN-RELATED"/>
    <property type="match status" value="1"/>
</dbReference>
<feature type="compositionally biased region" description="Polar residues" evidence="6">
    <location>
        <begin position="1"/>
        <end position="19"/>
    </location>
</feature>
<evidence type="ECO:0000256" key="3">
    <source>
        <dbReference type="ARBA" id="ARBA00022692"/>
    </source>
</evidence>
<evidence type="ECO:0000256" key="5">
    <source>
        <dbReference type="ARBA" id="ARBA00023136"/>
    </source>
</evidence>